<dbReference type="PANTHER" id="PTHR12670">
    <property type="entry name" value="CERAMIDASE"/>
    <property type="match status" value="1"/>
</dbReference>
<comment type="cofactor">
    <cofactor evidence="1">
        <name>Zn(2+)</name>
        <dbReference type="ChEBI" id="CHEBI:29105"/>
    </cofactor>
    <text evidence="1">Binds 1 zinc ion per subunit.</text>
</comment>
<dbReference type="GO" id="GO:0046512">
    <property type="term" value="P:sphingosine biosynthetic process"/>
    <property type="evidence" value="ECO:0007669"/>
    <property type="project" value="TreeGrafter"/>
</dbReference>
<organism evidence="5 6">
    <name type="scientific">Gimesia fumaroli</name>
    <dbReference type="NCBI Taxonomy" id="2527976"/>
    <lineage>
        <taxon>Bacteria</taxon>
        <taxon>Pseudomonadati</taxon>
        <taxon>Planctomycetota</taxon>
        <taxon>Planctomycetia</taxon>
        <taxon>Planctomycetales</taxon>
        <taxon>Planctomycetaceae</taxon>
        <taxon>Gimesia</taxon>
    </lineage>
</organism>
<dbReference type="GO" id="GO:0017040">
    <property type="term" value="F:N-acylsphingosine amidohydrolase activity"/>
    <property type="evidence" value="ECO:0007669"/>
    <property type="project" value="UniProtKB-UniRule"/>
</dbReference>
<keyword evidence="2" id="KW-0443">Lipid metabolism</keyword>
<keyword evidence="2" id="KW-0746">Sphingolipid metabolism</keyword>
<evidence type="ECO:0000256" key="3">
    <source>
        <dbReference type="SAM" id="SignalP"/>
    </source>
</evidence>
<dbReference type="KEGG" id="gfm:Enr17x_44800"/>
<dbReference type="InterPro" id="IPR006823">
    <property type="entry name" value="Ceramidase_alk"/>
</dbReference>
<accession>A0A518IH55</accession>
<dbReference type="EC" id="3.5.1.23" evidence="2"/>
<feature type="binding site" evidence="1">
    <location>
        <position position="220"/>
    </location>
    <ligand>
        <name>Zn(2+)</name>
        <dbReference type="ChEBI" id="CHEBI:29105"/>
    </ligand>
</feature>
<dbReference type="RefSeq" id="WP_145311750.1">
    <property type="nucleotide sequence ID" value="NZ_CP037452.1"/>
</dbReference>
<evidence type="ECO:0000313" key="6">
    <source>
        <dbReference type="Proteomes" id="UP000318313"/>
    </source>
</evidence>
<dbReference type="GO" id="GO:0046872">
    <property type="term" value="F:metal ion binding"/>
    <property type="evidence" value="ECO:0007669"/>
    <property type="project" value="UniProtKB-KW"/>
</dbReference>
<feature type="chain" id="PRO_5022239444" description="Neutral ceramidase" evidence="3">
    <location>
        <begin position="25"/>
        <end position="445"/>
    </location>
</feature>
<keyword evidence="6" id="KW-1185">Reference proteome</keyword>
<name>A0A518IH55_9PLAN</name>
<feature type="binding site" evidence="1">
    <location>
        <position position="119"/>
    </location>
    <ligand>
        <name>Zn(2+)</name>
        <dbReference type="ChEBI" id="CHEBI:29105"/>
    </ligand>
</feature>
<reference evidence="5 6" key="1">
    <citation type="submission" date="2019-03" db="EMBL/GenBank/DDBJ databases">
        <title>Deep-cultivation of Planctomycetes and their phenomic and genomic characterization uncovers novel biology.</title>
        <authorList>
            <person name="Wiegand S."/>
            <person name="Jogler M."/>
            <person name="Boedeker C."/>
            <person name="Pinto D."/>
            <person name="Vollmers J."/>
            <person name="Rivas-Marin E."/>
            <person name="Kohn T."/>
            <person name="Peeters S.H."/>
            <person name="Heuer A."/>
            <person name="Rast P."/>
            <person name="Oberbeckmann S."/>
            <person name="Bunk B."/>
            <person name="Jeske O."/>
            <person name="Meyerdierks A."/>
            <person name="Storesund J.E."/>
            <person name="Kallscheuer N."/>
            <person name="Luecker S."/>
            <person name="Lage O.M."/>
            <person name="Pohl T."/>
            <person name="Merkel B.J."/>
            <person name="Hornburger P."/>
            <person name="Mueller R.-W."/>
            <person name="Bruemmer F."/>
            <person name="Labrenz M."/>
            <person name="Spormann A.M."/>
            <person name="Op den Camp H."/>
            <person name="Overmann J."/>
            <person name="Amann R."/>
            <person name="Jetten M.S.M."/>
            <person name="Mascher T."/>
            <person name="Medema M.H."/>
            <person name="Devos D.P."/>
            <person name="Kaster A.-K."/>
            <person name="Ovreas L."/>
            <person name="Rohde M."/>
            <person name="Galperin M.Y."/>
            <person name="Jogler C."/>
        </authorList>
    </citation>
    <scope>NUCLEOTIDE SEQUENCE [LARGE SCALE GENOMIC DNA]</scope>
    <source>
        <strain evidence="5 6">Enr17</strain>
    </source>
</reference>
<dbReference type="EMBL" id="CP037452">
    <property type="protein sequence ID" value="QDV52418.1"/>
    <property type="molecule type" value="Genomic_DNA"/>
</dbReference>
<keyword evidence="3" id="KW-0732">Signal</keyword>
<dbReference type="GO" id="GO:0016020">
    <property type="term" value="C:membrane"/>
    <property type="evidence" value="ECO:0007669"/>
    <property type="project" value="GOC"/>
</dbReference>
<dbReference type="GO" id="GO:0042759">
    <property type="term" value="P:long-chain fatty acid biosynthetic process"/>
    <property type="evidence" value="ECO:0007669"/>
    <property type="project" value="TreeGrafter"/>
</dbReference>
<comment type="catalytic activity">
    <reaction evidence="2">
        <text>an N-acylsphing-4-enine + H2O = sphing-4-enine + a fatty acid</text>
        <dbReference type="Rhea" id="RHEA:20856"/>
        <dbReference type="ChEBI" id="CHEBI:15377"/>
        <dbReference type="ChEBI" id="CHEBI:28868"/>
        <dbReference type="ChEBI" id="CHEBI:52639"/>
        <dbReference type="ChEBI" id="CHEBI:57756"/>
        <dbReference type="EC" id="3.5.1.23"/>
    </reaction>
</comment>
<comment type="similarity">
    <text evidence="2">Belongs to the neutral ceramidase family.</text>
</comment>
<dbReference type="Proteomes" id="UP000318313">
    <property type="component" value="Chromosome"/>
</dbReference>
<evidence type="ECO:0000256" key="1">
    <source>
        <dbReference type="PIRSR" id="PIRSR606823-2"/>
    </source>
</evidence>
<dbReference type="AlphaFoldDB" id="A0A518IH55"/>
<feature type="domain" description="Neutral/alkaline non-lysosomal ceramidase N-terminal" evidence="4">
    <location>
        <begin position="31"/>
        <end position="248"/>
    </location>
</feature>
<keyword evidence="2" id="KW-0378">Hydrolase</keyword>
<evidence type="ECO:0000259" key="4">
    <source>
        <dbReference type="Pfam" id="PF04734"/>
    </source>
</evidence>
<gene>
    <name evidence="5" type="ORF">Enr17x_44800</name>
</gene>
<evidence type="ECO:0000256" key="2">
    <source>
        <dbReference type="RuleBase" id="RU366019"/>
    </source>
</evidence>
<dbReference type="GO" id="GO:0005576">
    <property type="term" value="C:extracellular region"/>
    <property type="evidence" value="ECO:0007669"/>
    <property type="project" value="TreeGrafter"/>
</dbReference>
<protein>
    <recommendedName>
        <fullName evidence="2">Neutral ceramidase</fullName>
        <ecNumber evidence="2">3.5.1.23</ecNumber>
    </recommendedName>
</protein>
<proteinExistence type="inferred from homology"/>
<keyword evidence="1" id="KW-0479">Metal-binding</keyword>
<evidence type="ECO:0000313" key="5">
    <source>
        <dbReference type="EMBL" id="QDV52418.1"/>
    </source>
</evidence>
<feature type="signal peptide" evidence="3">
    <location>
        <begin position="1"/>
        <end position="24"/>
    </location>
</feature>
<dbReference type="PANTHER" id="PTHR12670:SF1">
    <property type="entry name" value="NEUTRAL CERAMIDASE"/>
    <property type="match status" value="1"/>
</dbReference>
<keyword evidence="1" id="KW-0862">Zinc</keyword>
<dbReference type="Pfam" id="PF04734">
    <property type="entry name" value="Ceramidase_alk"/>
    <property type="match status" value="1"/>
</dbReference>
<dbReference type="OrthoDB" id="264270at2"/>
<dbReference type="InterPro" id="IPR031329">
    <property type="entry name" value="NEUT/ALK_ceramidase_N"/>
</dbReference>
<dbReference type="GO" id="GO:0046514">
    <property type="term" value="P:ceramide catabolic process"/>
    <property type="evidence" value="ECO:0007669"/>
    <property type="project" value="InterPro"/>
</dbReference>
<sequence precursor="true">MKAKITMIRALLFCLLGLLFSVQTELKAGDWKVGMARVDITPTKKIWLGGYASRKKPAEGTTHPLWAKALVFEDNQGTRAAIVTTDLIGLTREISDAVGKRVAQKTGITREQILLNSSHTHSSPVVLGCASLAYDLSPVHQKEIEDYAKQLQDNLVKVIVEASQSLSEASLSYGEERATFAINRRGRINPDGPVDHTVPVLRVNDASGNMRAVLFGYACHNTTIALFEYCGDYAGFAQVALEKKYPGTMALFMIGCGGDANPDPRGTLALAEQHGNSLAAAVIRAVDQPLEPIQGPLTVKMQRTDLPFVEPPSKAELLERQGKGDVYSQRLTKYLLNQLEEQGAIATSYPFSVQVITFGDDLTLIGLGGETVIDYSIRLHEELSDRRIWVAGYCNEVFAYVPSERVLKEGGYEGGGAMKYFGFHGPFEPGVEDRVIQLVHSLVAP</sequence>